<comment type="subcellular location">
    <subcellularLocation>
        <location evidence="2">Membrane</location>
    </subcellularLocation>
</comment>
<feature type="signal peptide" evidence="14">
    <location>
        <begin position="1"/>
        <end position="21"/>
    </location>
</feature>
<evidence type="ECO:0000256" key="5">
    <source>
        <dbReference type="ARBA" id="ARBA00022692"/>
    </source>
</evidence>
<dbReference type="GeneID" id="83178261"/>
<keyword evidence="9 12" id="KW-0408">Iron</keyword>
<dbReference type="Proteomes" id="UP001150904">
    <property type="component" value="Unassembled WGS sequence"/>
</dbReference>
<evidence type="ECO:0000256" key="7">
    <source>
        <dbReference type="ARBA" id="ARBA00022989"/>
    </source>
</evidence>
<dbReference type="PRINTS" id="PR00465">
    <property type="entry name" value="EP450IV"/>
</dbReference>
<dbReference type="GO" id="GO:0005506">
    <property type="term" value="F:iron ion binding"/>
    <property type="evidence" value="ECO:0007669"/>
    <property type="project" value="InterPro"/>
</dbReference>
<feature type="chain" id="PRO_5040901127" evidence="14">
    <location>
        <begin position="22"/>
        <end position="508"/>
    </location>
</feature>
<comment type="caution">
    <text evidence="15">The sequence shown here is derived from an EMBL/GenBank/DDBJ whole genome shotgun (WGS) entry which is preliminary data.</text>
</comment>
<comment type="similarity">
    <text evidence="3 13">Belongs to the cytochrome P450 family.</text>
</comment>
<dbReference type="RefSeq" id="XP_058310422.1">
    <property type="nucleotide sequence ID" value="XM_058450960.1"/>
</dbReference>
<evidence type="ECO:0000256" key="3">
    <source>
        <dbReference type="ARBA" id="ARBA00010617"/>
    </source>
</evidence>
<dbReference type="Gene3D" id="1.10.630.10">
    <property type="entry name" value="Cytochrome P450"/>
    <property type="match status" value="1"/>
</dbReference>
<evidence type="ECO:0000256" key="6">
    <source>
        <dbReference type="ARBA" id="ARBA00022723"/>
    </source>
</evidence>
<dbReference type="InterPro" id="IPR001128">
    <property type="entry name" value="Cyt_P450"/>
</dbReference>
<keyword evidence="10 13" id="KW-0503">Monooxygenase</keyword>
<reference evidence="15" key="1">
    <citation type="submission" date="2022-12" db="EMBL/GenBank/DDBJ databases">
        <authorList>
            <person name="Petersen C."/>
        </authorList>
    </citation>
    <scope>NUCLEOTIDE SEQUENCE</scope>
    <source>
        <strain evidence="15">IBT 15544</strain>
    </source>
</reference>
<dbReference type="InterPro" id="IPR036396">
    <property type="entry name" value="Cyt_P450_sf"/>
</dbReference>
<dbReference type="GO" id="GO:0016705">
    <property type="term" value="F:oxidoreductase activity, acting on paired donors, with incorporation or reduction of molecular oxygen"/>
    <property type="evidence" value="ECO:0007669"/>
    <property type="project" value="InterPro"/>
</dbReference>
<gene>
    <name evidence="15" type="ORF">N7498_003898</name>
</gene>
<evidence type="ECO:0000256" key="8">
    <source>
        <dbReference type="ARBA" id="ARBA00023002"/>
    </source>
</evidence>
<keyword evidence="16" id="KW-1185">Reference proteome</keyword>
<reference evidence="15" key="2">
    <citation type="journal article" date="2023" name="IMA Fungus">
        <title>Comparative genomic study of the Penicillium genus elucidates a diverse pangenome and 15 lateral gene transfer events.</title>
        <authorList>
            <person name="Petersen C."/>
            <person name="Sorensen T."/>
            <person name="Nielsen M.R."/>
            <person name="Sondergaard T.E."/>
            <person name="Sorensen J.L."/>
            <person name="Fitzpatrick D.A."/>
            <person name="Frisvad J.C."/>
            <person name="Nielsen K.L."/>
        </authorList>
    </citation>
    <scope>NUCLEOTIDE SEQUENCE</scope>
    <source>
        <strain evidence="15">IBT 15544</strain>
    </source>
</reference>
<dbReference type="EMBL" id="JAPQKR010000008">
    <property type="protein sequence ID" value="KAJ5212252.1"/>
    <property type="molecule type" value="Genomic_DNA"/>
</dbReference>
<dbReference type="GO" id="GO:0020037">
    <property type="term" value="F:heme binding"/>
    <property type="evidence" value="ECO:0007669"/>
    <property type="project" value="InterPro"/>
</dbReference>
<keyword evidence="14" id="KW-0732">Signal</keyword>
<sequence length="508" mass="56700">GSLIFALVTALALIITSKHLANNRVPLAAGNSPISILCQHYRFVADGPGLIKKGYTRFSDGLFEIPRTFRFGQIILCKPELIEELKNTSSAIVSPEPWIDQISHVMPGYFRKGGGWPAIAKTTPGVIRGTVYKHLDQYVPSMNDAILSQMRTLEFKDGECTVGCFDFAYSVVARSGSFAMVGSRLSQDEEYLEAVKDHILGMIVTSRVQFLIPDCLKRYLGGFISRLATLGTRWNMHASRKILLRHFDARAGEYRDEMASGNNMDQANPEHADKPVEIFRWLYESSVLRQRWTYAEVIGEMLLLQFAFIYTTAYVCPHFHGMGDVQLTYKQGLYGALAELAQRPQYIQPLREEIESVLTEWGVSVAGCERMILLDSFLKECQRLHPPAAGVVLKPGTHVGVPSGWIQRSSSSYSHPEAFDGFRFAKRAAAGVPNTRLVDLSPDYLVFGMGVHACPGRWMASALMKLVFAHLLLHFDVLSGSAGPLTGSLSFEEFYVPNFGLKICLRRR</sequence>
<dbReference type="InterPro" id="IPR017972">
    <property type="entry name" value="Cyt_P450_CS"/>
</dbReference>
<keyword evidence="4 12" id="KW-0349">Heme</keyword>
<evidence type="ECO:0000256" key="13">
    <source>
        <dbReference type="RuleBase" id="RU000461"/>
    </source>
</evidence>
<keyword evidence="8 13" id="KW-0560">Oxidoreductase</keyword>
<dbReference type="PROSITE" id="PS00086">
    <property type="entry name" value="CYTOCHROME_P450"/>
    <property type="match status" value="1"/>
</dbReference>
<evidence type="ECO:0000256" key="14">
    <source>
        <dbReference type="SAM" id="SignalP"/>
    </source>
</evidence>
<evidence type="ECO:0000256" key="11">
    <source>
        <dbReference type="ARBA" id="ARBA00023136"/>
    </source>
</evidence>
<dbReference type="SUPFAM" id="SSF48264">
    <property type="entry name" value="Cytochrome P450"/>
    <property type="match status" value="1"/>
</dbReference>
<dbReference type="InterPro" id="IPR002403">
    <property type="entry name" value="Cyt_P450_E_grp-IV"/>
</dbReference>
<feature type="non-terminal residue" evidence="15">
    <location>
        <position position="508"/>
    </location>
</feature>
<feature type="binding site" description="axial binding residue" evidence="12">
    <location>
        <position position="454"/>
    </location>
    <ligand>
        <name>heme</name>
        <dbReference type="ChEBI" id="CHEBI:30413"/>
    </ligand>
    <ligandPart>
        <name>Fe</name>
        <dbReference type="ChEBI" id="CHEBI:18248"/>
    </ligandPart>
</feature>
<protein>
    <submittedName>
        <fullName evidence="15">Cytochrome P450</fullName>
    </submittedName>
</protein>
<evidence type="ECO:0000256" key="12">
    <source>
        <dbReference type="PIRSR" id="PIRSR602403-1"/>
    </source>
</evidence>
<evidence type="ECO:0000256" key="4">
    <source>
        <dbReference type="ARBA" id="ARBA00022617"/>
    </source>
</evidence>
<dbReference type="Pfam" id="PF00067">
    <property type="entry name" value="p450"/>
    <property type="match status" value="1"/>
</dbReference>
<dbReference type="OrthoDB" id="1844152at2759"/>
<dbReference type="PANTHER" id="PTHR46206:SF5">
    <property type="entry name" value="P450, PUTATIVE (EUROFUNG)-RELATED"/>
    <property type="match status" value="1"/>
</dbReference>
<dbReference type="GO" id="GO:0043386">
    <property type="term" value="P:mycotoxin biosynthetic process"/>
    <property type="evidence" value="ECO:0007669"/>
    <property type="project" value="UniProtKB-ARBA"/>
</dbReference>
<name>A0A9W9T7B4_9EURO</name>
<evidence type="ECO:0000256" key="2">
    <source>
        <dbReference type="ARBA" id="ARBA00004370"/>
    </source>
</evidence>
<evidence type="ECO:0000256" key="9">
    <source>
        <dbReference type="ARBA" id="ARBA00023004"/>
    </source>
</evidence>
<organism evidence="15 16">
    <name type="scientific">Penicillium cinerascens</name>
    <dbReference type="NCBI Taxonomy" id="70096"/>
    <lineage>
        <taxon>Eukaryota</taxon>
        <taxon>Fungi</taxon>
        <taxon>Dikarya</taxon>
        <taxon>Ascomycota</taxon>
        <taxon>Pezizomycotina</taxon>
        <taxon>Eurotiomycetes</taxon>
        <taxon>Eurotiomycetidae</taxon>
        <taxon>Eurotiales</taxon>
        <taxon>Aspergillaceae</taxon>
        <taxon>Penicillium</taxon>
    </lineage>
</organism>
<keyword evidence="5" id="KW-0812">Transmembrane</keyword>
<evidence type="ECO:0000313" key="15">
    <source>
        <dbReference type="EMBL" id="KAJ5212252.1"/>
    </source>
</evidence>
<keyword evidence="11" id="KW-0472">Membrane</keyword>
<keyword evidence="7" id="KW-1133">Transmembrane helix</keyword>
<keyword evidence="6 12" id="KW-0479">Metal-binding</keyword>
<accession>A0A9W9T7B4</accession>
<comment type="cofactor">
    <cofactor evidence="1 12">
        <name>heme</name>
        <dbReference type="ChEBI" id="CHEBI:30413"/>
    </cofactor>
</comment>
<dbReference type="CDD" id="cd11041">
    <property type="entry name" value="CYP503A1-like"/>
    <property type="match status" value="1"/>
</dbReference>
<dbReference type="GO" id="GO:0004497">
    <property type="term" value="F:monooxygenase activity"/>
    <property type="evidence" value="ECO:0007669"/>
    <property type="project" value="UniProtKB-KW"/>
</dbReference>
<dbReference type="PANTHER" id="PTHR46206">
    <property type="entry name" value="CYTOCHROME P450"/>
    <property type="match status" value="1"/>
</dbReference>
<proteinExistence type="inferred from homology"/>
<evidence type="ECO:0000256" key="10">
    <source>
        <dbReference type="ARBA" id="ARBA00023033"/>
    </source>
</evidence>
<dbReference type="AlphaFoldDB" id="A0A9W9T7B4"/>
<evidence type="ECO:0000256" key="1">
    <source>
        <dbReference type="ARBA" id="ARBA00001971"/>
    </source>
</evidence>
<evidence type="ECO:0000313" key="16">
    <source>
        <dbReference type="Proteomes" id="UP001150904"/>
    </source>
</evidence>